<feature type="compositionally biased region" description="Basic and acidic residues" evidence="1">
    <location>
        <begin position="108"/>
        <end position="124"/>
    </location>
</feature>
<dbReference type="Proteomes" id="UP001211907">
    <property type="component" value="Unassembled WGS sequence"/>
</dbReference>
<dbReference type="InterPro" id="IPR036394">
    <property type="entry name" value="Ribosomal_uL22_sf"/>
</dbReference>
<evidence type="ECO:0000313" key="3">
    <source>
        <dbReference type="Proteomes" id="UP001211907"/>
    </source>
</evidence>
<dbReference type="Gene3D" id="3.90.470.10">
    <property type="entry name" value="Ribosomal protein L22/L17"/>
    <property type="match status" value="1"/>
</dbReference>
<proteinExistence type="predicted"/>
<accession>A0AAD5SRJ6</accession>
<name>A0AAD5SRJ6_9FUNG</name>
<gene>
    <name evidence="2" type="ORF">HK100_005505</name>
</gene>
<keyword evidence="3" id="KW-1185">Reference proteome</keyword>
<reference evidence="2" key="1">
    <citation type="submission" date="2020-05" db="EMBL/GenBank/DDBJ databases">
        <title>Phylogenomic resolution of chytrid fungi.</title>
        <authorList>
            <person name="Stajich J.E."/>
            <person name="Amses K."/>
            <person name="Simmons R."/>
            <person name="Seto K."/>
            <person name="Myers J."/>
            <person name="Bonds A."/>
            <person name="Quandt C.A."/>
            <person name="Barry K."/>
            <person name="Liu P."/>
            <person name="Grigoriev I."/>
            <person name="Longcore J.E."/>
            <person name="James T.Y."/>
        </authorList>
    </citation>
    <scope>NUCLEOTIDE SEQUENCE</scope>
    <source>
        <strain evidence="2">JEL0513</strain>
    </source>
</reference>
<feature type="non-terminal residue" evidence="2">
    <location>
        <position position="356"/>
    </location>
</feature>
<dbReference type="GO" id="GO:0003735">
    <property type="term" value="F:structural constituent of ribosome"/>
    <property type="evidence" value="ECO:0007669"/>
    <property type="project" value="InterPro"/>
</dbReference>
<dbReference type="GO" id="GO:0006412">
    <property type="term" value="P:translation"/>
    <property type="evidence" value="ECO:0007669"/>
    <property type="project" value="InterPro"/>
</dbReference>
<organism evidence="2 3">
    <name type="scientific">Physocladia obscura</name>
    <dbReference type="NCBI Taxonomy" id="109957"/>
    <lineage>
        <taxon>Eukaryota</taxon>
        <taxon>Fungi</taxon>
        <taxon>Fungi incertae sedis</taxon>
        <taxon>Chytridiomycota</taxon>
        <taxon>Chytridiomycota incertae sedis</taxon>
        <taxon>Chytridiomycetes</taxon>
        <taxon>Chytridiales</taxon>
        <taxon>Chytriomycetaceae</taxon>
        <taxon>Physocladia</taxon>
    </lineage>
</organism>
<dbReference type="GO" id="GO:0005840">
    <property type="term" value="C:ribosome"/>
    <property type="evidence" value="ECO:0007669"/>
    <property type="project" value="InterPro"/>
</dbReference>
<comment type="caution">
    <text evidence="2">The sequence shown here is derived from an EMBL/GenBank/DDBJ whole genome shotgun (WGS) entry which is preliminary data.</text>
</comment>
<evidence type="ECO:0000256" key="1">
    <source>
        <dbReference type="SAM" id="MobiDB-lite"/>
    </source>
</evidence>
<protein>
    <submittedName>
        <fullName evidence="2">Uncharacterized protein</fullName>
    </submittedName>
</protein>
<evidence type="ECO:0000313" key="2">
    <source>
        <dbReference type="EMBL" id="KAJ3096722.1"/>
    </source>
</evidence>
<dbReference type="SUPFAM" id="SSF54843">
    <property type="entry name" value="Ribosomal protein L22"/>
    <property type="match status" value="1"/>
</dbReference>
<dbReference type="EMBL" id="JADGJH010002573">
    <property type="protein sequence ID" value="KAJ3096722.1"/>
    <property type="molecule type" value="Genomic_DNA"/>
</dbReference>
<sequence length="356" mass="38690">MMQQRRRLQFFSTTTVARKLRGDIKRTVKTTPPKVYAGIAAKLVAPGFQASGVLPADGQAALARAQAAATARSAAIAAHIAATAAHPASKTPSAQRWAEAARAVEAQRRAALTERGSGEGDGKAARHRTARSRLLARLAAEGAGPVVATLRANVVHVDATRLVGLASAVRGLALADALATLRWTGTDANTNLAVRRLDATLTAAAVRAKDDYARANPNAHLDLARVFVADVFVRKDAAILSAQFTKRFLRGRGRYGAVQHPKTALLELVLQLRDRPFDKIQNDPLEWLRKRLRDRVAGRNSDPNVIYNNIVKTRVQKLIRMAKKGKKDKGVKTEAQLLKEEEARRKLIEENKAKAK</sequence>
<dbReference type="AlphaFoldDB" id="A0AAD5SRJ6"/>
<feature type="region of interest" description="Disordered" evidence="1">
    <location>
        <begin position="108"/>
        <end position="127"/>
    </location>
</feature>